<evidence type="ECO:0000259" key="7">
    <source>
        <dbReference type="PROSITE" id="PS50863"/>
    </source>
</evidence>
<evidence type="ECO:0000256" key="3">
    <source>
        <dbReference type="ARBA" id="ARBA00023125"/>
    </source>
</evidence>
<dbReference type="Gene3D" id="2.40.330.10">
    <property type="entry name" value="DNA-binding pseudobarrel domain"/>
    <property type="match status" value="4"/>
</dbReference>
<evidence type="ECO:0000313" key="9">
    <source>
        <dbReference type="Proteomes" id="UP000604825"/>
    </source>
</evidence>
<dbReference type="Pfam" id="PF02362">
    <property type="entry name" value="B3"/>
    <property type="match status" value="4"/>
</dbReference>
<proteinExistence type="predicted"/>
<protein>
    <recommendedName>
        <fullName evidence="7">TF-B3 domain-containing protein</fullName>
    </recommendedName>
</protein>
<dbReference type="PROSITE" id="PS50863">
    <property type="entry name" value="B3"/>
    <property type="match status" value="4"/>
</dbReference>
<dbReference type="GO" id="GO:0003677">
    <property type="term" value="F:DNA binding"/>
    <property type="evidence" value="ECO:0007669"/>
    <property type="project" value="UniProtKB-KW"/>
</dbReference>
<dbReference type="SUPFAM" id="SSF101936">
    <property type="entry name" value="DNA-binding pseudobarrel domain"/>
    <property type="match status" value="4"/>
</dbReference>
<keyword evidence="3" id="KW-0238">DNA-binding</keyword>
<evidence type="ECO:0000256" key="2">
    <source>
        <dbReference type="ARBA" id="ARBA00023015"/>
    </source>
</evidence>
<dbReference type="CDD" id="cd10017">
    <property type="entry name" value="B3_DNA"/>
    <property type="match status" value="4"/>
</dbReference>
<evidence type="ECO:0000256" key="4">
    <source>
        <dbReference type="ARBA" id="ARBA00023163"/>
    </source>
</evidence>
<dbReference type="GO" id="GO:0005634">
    <property type="term" value="C:nucleus"/>
    <property type="evidence" value="ECO:0007669"/>
    <property type="project" value="UniProtKB-SubCell"/>
</dbReference>
<keyword evidence="9" id="KW-1185">Reference proteome</keyword>
<evidence type="ECO:0000256" key="6">
    <source>
        <dbReference type="SAM" id="MobiDB-lite"/>
    </source>
</evidence>
<dbReference type="PANTHER" id="PTHR31391">
    <property type="entry name" value="B3 DOMAIN-CONTAINING PROTEIN OS11G0197600-RELATED"/>
    <property type="match status" value="1"/>
</dbReference>
<feature type="region of interest" description="Disordered" evidence="6">
    <location>
        <begin position="520"/>
        <end position="545"/>
    </location>
</feature>
<dbReference type="Proteomes" id="UP000604825">
    <property type="component" value="Unassembled WGS sequence"/>
</dbReference>
<reference evidence="8" key="1">
    <citation type="submission" date="2020-10" db="EMBL/GenBank/DDBJ databases">
        <authorList>
            <person name="Han B."/>
            <person name="Lu T."/>
            <person name="Zhao Q."/>
            <person name="Huang X."/>
            <person name="Zhao Y."/>
        </authorList>
    </citation>
    <scope>NUCLEOTIDE SEQUENCE</scope>
</reference>
<feature type="region of interest" description="Disordered" evidence="6">
    <location>
        <begin position="163"/>
        <end position="190"/>
    </location>
</feature>
<dbReference type="InterPro" id="IPR044837">
    <property type="entry name" value="REM16-like"/>
</dbReference>
<name>A0A811RAI7_9POAL</name>
<feature type="domain" description="TF-B3" evidence="7">
    <location>
        <begin position="248"/>
        <end position="346"/>
    </location>
</feature>
<sequence>MVEKGCERCREWKEHYYWEHMDVSKIRFFKLMTGDFARGIRIPDKFAKNFKGQITEEVQLKSPSSAETWHIGVEKHGDELFFMSGWKDFAKAHELQENDLVLFTCCGNSSFEVLVFEASGCEKVSSLFGNGIGPDMCKQFNDIVGQHGEHHSLTVSDSEDTIAPSQLVGSPHNASPLKEPSGKARPSEYELPNTNNFIVKHVATGKEDSDDGYANSNYYSKFANRLRDEEKEKIIGLASIRPNNPVFVTVLMKNHVQRRNNHLVIPSKFAADHLGERAHDIILRRPNRKEKWFVSYYYSCRTRCFHNLPLFKFMSENKLREGDICVFELMKGKRRVTMTVHAIRKANNRFILMAPHLRCESCRKWQEHCYQEHMVRERVSFFKLMTGDFAQGISIPNKFVSNRNGQITKVFNLKSPSGETWIVDVTKNADELVFKSGWDDFARAHELQENDLVIFTRSGNCSFDVLILDSSGCEKVSCFFTTKKGPCMHKHFNGRAHQQAEHRMFSDSEDLGMPLCLVGTSTSKKKGGRTEPRKEPEPPSNSNYYIKQEAMSDEEQSDEDRLADSSYYYSKSANILTDGERDQIFSLASIQPGNPAFVAVLLKTHVGHKNNMLTIHHGFAAEHLEGRSHEILLLRPNRKEKWFVKYYHASHTRGFNCCRWVKFVRDNRLHKDHICVFELMKGAKRTTMIVHVLRKVDNGKIVLVA</sequence>
<evidence type="ECO:0000313" key="8">
    <source>
        <dbReference type="EMBL" id="CAD6267197.1"/>
    </source>
</evidence>
<evidence type="ECO:0000256" key="5">
    <source>
        <dbReference type="ARBA" id="ARBA00023242"/>
    </source>
</evidence>
<dbReference type="InterPro" id="IPR015300">
    <property type="entry name" value="DNA-bd_pseudobarrel_sf"/>
</dbReference>
<dbReference type="SMART" id="SM01019">
    <property type="entry name" value="B3"/>
    <property type="match status" value="4"/>
</dbReference>
<dbReference type="InterPro" id="IPR003340">
    <property type="entry name" value="B3_DNA-bd"/>
</dbReference>
<dbReference type="OrthoDB" id="679704at2759"/>
<dbReference type="EMBL" id="CAJGYO010000014">
    <property type="protein sequence ID" value="CAD6267197.1"/>
    <property type="molecule type" value="Genomic_DNA"/>
</dbReference>
<dbReference type="PANTHER" id="PTHR31391:SF70">
    <property type="entry name" value="B3 DOMAIN-CONTAINING PROTEIN OS03G0622200"/>
    <property type="match status" value="1"/>
</dbReference>
<feature type="domain" description="TF-B3" evidence="7">
    <location>
        <begin position="25"/>
        <end position="119"/>
    </location>
</feature>
<feature type="compositionally biased region" description="Basic and acidic residues" evidence="6">
    <location>
        <begin position="528"/>
        <end position="537"/>
    </location>
</feature>
<feature type="domain" description="TF-B3" evidence="7">
    <location>
        <begin position="378"/>
        <end position="471"/>
    </location>
</feature>
<dbReference type="AlphaFoldDB" id="A0A811RAI7"/>
<organism evidence="8 9">
    <name type="scientific">Miscanthus lutarioriparius</name>
    <dbReference type="NCBI Taxonomy" id="422564"/>
    <lineage>
        <taxon>Eukaryota</taxon>
        <taxon>Viridiplantae</taxon>
        <taxon>Streptophyta</taxon>
        <taxon>Embryophyta</taxon>
        <taxon>Tracheophyta</taxon>
        <taxon>Spermatophyta</taxon>
        <taxon>Magnoliopsida</taxon>
        <taxon>Liliopsida</taxon>
        <taxon>Poales</taxon>
        <taxon>Poaceae</taxon>
        <taxon>PACMAD clade</taxon>
        <taxon>Panicoideae</taxon>
        <taxon>Andropogonodae</taxon>
        <taxon>Andropogoneae</taxon>
        <taxon>Saccharinae</taxon>
        <taxon>Miscanthus</taxon>
    </lineage>
</organism>
<comment type="caution">
    <text evidence="8">The sequence shown here is derived from an EMBL/GenBank/DDBJ whole genome shotgun (WGS) entry which is preliminary data.</text>
</comment>
<keyword evidence="2" id="KW-0805">Transcription regulation</keyword>
<gene>
    <name evidence="8" type="ORF">NCGR_LOCUS50502</name>
</gene>
<keyword evidence="4" id="KW-0804">Transcription</keyword>
<feature type="domain" description="TF-B3" evidence="7">
    <location>
        <begin position="598"/>
        <end position="696"/>
    </location>
</feature>
<comment type="subcellular location">
    <subcellularLocation>
        <location evidence="1">Nucleus</location>
    </subcellularLocation>
</comment>
<accession>A0A811RAI7</accession>
<evidence type="ECO:0000256" key="1">
    <source>
        <dbReference type="ARBA" id="ARBA00004123"/>
    </source>
</evidence>
<keyword evidence="5" id="KW-0539">Nucleus</keyword>